<gene>
    <name evidence="1" type="ORF">GMARGA_LOCUS42956</name>
</gene>
<proteinExistence type="predicted"/>
<evidence type="ECO:0000313" key="2">
    <source>
        <dbReference type="Proteomes" id="UP000789901"/>
    </source>
</evidence>
<evidence type="ECO:0000313" key="1">
    <source>
        <dbReference type="EMBL" id="CAG8854135.1"/>
    </source>
</evidence>
<dbReference type="EMBL" id="CAJVQB010133850">
    <property type="protein sequence ID" value="CAG8854135.1"/>
    <property type="molecule type" value="Genomic_DNA"/>
</dbReference>
<protein>
    <submittedName>
        <fullName evidence="1">925_t:CDS:1</fullName>
    </submittedName>
</protein>
<reference evidence="1 2" key="1">
    <citation type="submission" date="2021-06" db="EMBL/GenBank/DDBJ databases">
        <authorList>
            <person name="Kallberg Y."/>
            <person name="Tangrot J."/>
            <person name="Rosling A."/>
        </authorList>
    </citation>
    <scope>NUCLEOTIDE SEQUENCE [LARGE SCALE GENOMIC DNA]</scope>
    <source>
        <strain evidence="1 2">120-4 pot B 10/14</strain>
    </source>
</reference>
<name>A0ABN7XGJ8_GIGMA</name>
<organism evidence="1 2">
    <name type="scientific">Gigaspora margarita</name>
    <dbReference type="NCBI Taxonomy" id="4874"/>
    <lineage>
        <taxon>Eukaryota</taxon>
        <taxon>Fungi</taxon>
        <taxon>Fungi incertae sedis</taxon>
        <taxon>Mucoromycota</taxon>
        <taxon>Glomeromycotina</taxon>
        <taxon>Glomeromycetes</taxon>
        <taxon>Diversisporales</taxon>
        <taxon>Gigasporaceae</taxon>
        <taxon>Gigaspora</taxon>
    </lineage>
</organism>
<feature type="non-terminal residue" evidence="1">
    <location>
        <position position="1"/>
    </location>
</feature>
<dbReference type="Proteomes" id="UP000789901">
    <property type="component" value="Unassembled WGS sequence"/>
</dbReference>
<sequence length="76" mass="8719">GNANLSEEMKSFSILAQEKKQTFIKNILLQKTKTVWQAIPTKTMLLMILQEMRGLNDTKEALDEEYEGNESANEEI</sequence>
<accession>A0ABN7XGJ8</accession>
<comment type="caution">
    <text evidence="1">The sequence shown here is derived from an EMBL/GenBank/DDBJ whole genome shotgun (WGS) entry which is preliminary data.</text>
</comment>
<keyword evidence="2" id="KW-1185">Reference proteome</keyword>
<feature type="non-terminal residue" evidence="1">
    <location>
        <position position="76"/>
    </location>
</feature>